<organism evidence="2">
    <name type="scientific">Prunus dulcis</name>
    <name type="common">Almond</name>
    <name type="synonym">Amygdalus dulcis</name>
    <dbReference type="NCBI Taxonomy" id="3755"/>
    <lineage>
        <taxon>Eukaryota</taxon>
        <taxon>Viridiplantae</taxon>
        <taxon>Streptophyta</taxon>
        <taxon>Embryophyta</taxon>
        <taxon>Tracheophyta</taxon>
        <taxon>Spermatophyta</taxon>
        <taxon>Magnoliopsida</taxon>
        <taxon>eudicotyledons</taxon>
        <taxon>Gunneridae</taxon>
        <taxon>Pentapetalae</taxon>
        <taxon>rosids</taxon>
        <taxon>fabids</taxon>
        <taxon>Rosales</taxon>
        <taxon>Rosaceae</taxon>
        <taxon>Amygdaloideae</taxon>
        <taxon>Amygdaleae</taxon>
        <taxon>Prunus</taxon>
    </lineage>
</organism>
<evidence type="ECO:0000256" key="1">
    <source>
        <dbReference type="SAM" id="MobiDB-lite"/>
    </source>
</evidence>
<dbReference type="GO" id="GO:0032259">
    <property type="term" value="P:methylation"/>
    <property type="evidence" value="ECO:0007669"/>
    <property type="project" value="UniProtKB-KW"/>
</dbReference>
<sequence length="82" mass="8962">MAHHVLDCDSLIRSLSLTKRLYLCFNVSAKEKRIADMASLQLHLLPFSTGPCLPVPGSDAVWSDPRPSARRSSTALPLSTIT</sequence>
<keyword evidence="2" id="KW-0489">Methyltransferase</keyword>
<evidence type="ECO:0000313" key="2">
    <source>
        <dbReference type="EMBL" id="BBG94053.1"/>
    </source>
</evidence>
<feature type="region of interest" description="Disordered" evidence="1">
    <location>
        <begin position="63"/>
        <end position="82"/>
    </location>
</feature>
<proteinExistence type="predicted"/>
<accession>A0A4Y1QQB6</accession>
<reference evidence="2" key="1">
    <citation type="journal article" date="2019" name="Science">
        <title>Mutation of a bHLH transcription factor allowed almond domestication.</title>
        <authorList>
            <person name="Sanchez-Perez R."/>
            <person name="Pavan S."/>
            <person name="Mazzeo R."/>
            <person name="Moldovan C."/>
            <person name="Aiese Cigliano R."/>
            <person name="Del Cueto J."/>
            <person name="Ricciardi F."/>
            <person name="Lotti C."/>
            <person name="Ricciardi L."/>
            <person name="Dicenta F."/>
            <person name="Lopez-Marques R.L."/>
            <person name="Lindberg Moller B."/>
        </authorList>
    </citation>
    <scope>NUCLEOTIDE SEQUENCE</scope>
</reference>
<dbReference type="EMBL" id="AP019297">
    <property type="protein sequence ID" value="BBG94053.1"/>
    <property type="molecule type" value="Genomic_DNA"/>
</dbReference>
<dbReference type="GO" id="GO:0008168">
    <property type="term" value="F:methyltransferase activity"/>
    <property type="evidence" value="ECO:0007669"/>
    <property type="project" value="UniProtKB-KW"/>
</dbReference>
<feature type="compositionally biased region" description="Polar residues" evidence="1">
    <location>
        <begin position="70"/>
        <end position="82"/>
    </location>
</feature>
<protein>
    <submittedName>
        <fullName evidence="2">S-adenosyl-L-methionine-dependent methyltransferases superfamily protein</fullName>
    </submittedName>
</protein>
<gene>
    <name evidence="2" type="ORF">Prudu_002250</name>
</gene>
<dbReference type="AlphaFoldDB" id="A0A4Y1QQB6"/>
<name>A0A4Y1QQB6_PRUDU</name>
<keyword evidence="2" id="KW-0808">Transferase</keyword>